<feature type="compositionally biased region" description="Low complexity" evidence="3">
    <location>
        <begin position="676"/>
        <end position="694"/>
    </location>
</feature>
<reference evidence="6 7" key="1">
    <citation type="submission" date="2024-03" db="EMBL/GenBank/DDBJ databases">
        <title>Mouse gut bacterial collection (mGBC) of GemPharmatech.</title>
        <authorList>
            <person name="He Y."/>
            <person name="Dong L."/>
            <person name="Wu D."/>
            <person name="Gao X."/>
            <person name="Lin Z."/>
        </authorList>
    </citation>
    <scope>NUCLEOTIDE SEQUENCE [LARGE SCALE GENOMIC DNA]</scope>
    <source>
        <strain evidence="6 7">54-13</strain>
    </source>
</reference>
<sequence length="694" mass="78900">MKRNEARHMRSLPVVAALLFLAACASMGRPTGGDYDIEPPYYVQSNPAIGSKGVKTNKITVDFNENIQVEDVMTKVVVSPAQKSIPSITANGKRLTVELRDTMLPNTTYTIDFSDAIKDLNEGNILDGFAIDFATGDSIDSLRISGMVFEARTLEPAQGMLVGVYSNPSDTAITTLPMERIAKTNQLGQFTIRGLKPGDYRIFAINDINRDYHWDRSEDIAFYDVTISPYAERSSHRDTIYTTEGIDTIVDHEVTSFYPNDILLTWFNEGYQPQYLKDYSRPDRKRLLFNFSTASDTLPEITIINGVDSGRPIDSWTRLNTVATLDTLEYFITDTALMAQDTMMLEVKYLRTDTLDMLTWTTDTLRVLFKGAKEEARQKEEAAKKAEKRRKKAEKNGENIDSIEAAEAAKLTFLNINARSGNTQEVYAPLLFETDQPVETILQNGLHMEIMRDTIWDTIAAPPLERVDSFNLMRYKLNMKWEPGVKYRYSVDSASVISIYNQWNSPFKHEFTVRKLEDYSSLFFNITGVRDSAVVEILDKSDKPVATAPLIDGVASFPHLQSGTFYARLYIDRNGNGEYDTGNLHDSIQPEEVYYFPKKLVLKKNWDVEQSWDIYETAIDLQKPKEIVKNKPKEKKRRNKDGSYIDEDGRTRYDDEEDDGYDDGNFFGPSNSNGTRNLGNGMNNGFGNLRNNRF</sequence>
<keyword evidence="1 4" id="KW-0732">Signal</keyword>
<evidence type="ECO:0000256" key="4">
    <source>
        <dbReference type="SAM" id="SignalP"/>
    </source>
</evidence>
<keyword evidence="2" id="KW-0175">Coiled coil</keyword>
<dbReference type="Gene3D" id="2.60.40.1220">
    <property type="match status" value="1"/>
</dbReference>
<feature type="coiled-coil region" evidence="2">
    <location>
        <begin position="369"/>
        <end position="396"/>
    </location>
</feature>
<evidence type="ECO:0000256" key="3">
    <source>
        <dbReference type="SAM" id="MobiDB-lite"/>
    </source>
</evidence>
<dbReference type="EMBL" id="JBCLPP010000035">
    <property type="protein sequence ID" value="MEY8246167.1"/>
    <property type="molecule type" value="Genomic_DNA"/>
</dbReference>
<feature type="region of interest" description="Disordered" evidence="3">
    <location>
        <begin position="630"/>
        <end position="694"/>
    </location>
</feature>
<dbReference type="RefSeq" id="WP_205523900.1">
    <property type="nucleotide sequence ID" value="NZ_JBCLPP010000035.1"/>
</dbReference>
<proteinExistence type="predicted"/>
<keyword evidence="7" id="KW-1185">Reference proteome</keyword>
<feature type="signal peptide" evidence="4">
    <location>
        <begin position="1"/>
        <end position="25"/>
    </location>
</feature>
<evidence type="ECO:0000256" key="2">
    <source>
        <dbReference type="SAM" id="Coils"/>
    </source>
</evidence>
<dbReference type="PROSITE" id="PS51257">
    <property type="entry name" value="PROKAR_LIPOPROTEIN"/>
    <property type="match status" value="1"/>
</dbReference>
<dbReference type="Pfam" id="PF13205">
    <property type="entry name" value="Big_5"/>
    <property type="match status" value="1"/>
</dbReference>
<organism evidence="6 7">
    <name type="scientific">Heminiphilus faecis</name>
    <dbReference type="NCBI Taxonomy" id="2601703"/>
    <lineage>
        <taxon>Bacteria</taxon>
        <taxon>Pseudomonadati</taxon>
        <taxon>Bacteroidota</taxon>
        <taxon>Bacteroidia</taxon>
        <taxon>Bacteroidales</taxon>
        <taxon>Muribaculaceae</taxon>
        <taxon>Heminiphilus</taxon>
    </lineage>
</organism>
<evidence type="ECO:0000313" key="7">
    <source>
        <dbReference type="Proteomes" id="UP001565200"/>
    </source>
</evidence>
<comment type="caution">
    <text evidence="6">The sequence shown here is derived from an EMBL/GenBank/DDBJ whole genome shotgun (WGS) entry which is preliminary data.</text>
</comment>
<evidence type="ECO:0000259" key="5">
    <source>
        <dbReference type="Pfam" id="PF13205"/>
    </source>
</evidence>
<dbReference type="Proteomes" id="UP001565200">
    <property type="component" value="Unassembled WGS sequence"/>
</dbReference>
<evidence type="ECO:0000313" key="6">
    <source>
        <dbReference type="EMBL" id="MEY8246167.1"/>
    </source>
</evidence>
<feature type="domain" description="SbsA Ig-like" evidence="5">
    <location>
        <begin position="36"/>
        <end position="135"/>
    </location>
</feature>
<gene>
    <name evidence="6" type="ORF">AAK873_11150</name>
</gene>
<feature type="chain" id="PRO_5045375605" evidence="4">
    <location>
        <begin position="26"/>
        <end position="694"/>
    </location>
</feature>
<protein>
    <submittedName>
        <fullName evidence="6">Ig-like domain-containing protein</fullName>
    </submittedName>
</protein>
<feature type="compositionally biased region" description="Basic and acidic residues" evidence="3">
    <location>
        <begin position="640"/>
        <end position="653"/>
    </location>
</feature>
<accession>A0ABV4CXN0</accession>
<name>A0ABV4CXN0_9BACT</name>
<dbReference type="InterPro" id="IPR014755">
    <property type="entry name" value="Cu-Rt/internalin_Ig-like"/>
</dbReference>
<evidence type="ECO:0000256" key="1">
    <source>
        <dbReference type="ARBA" id="ARBA00022729"/>
    </source>
</evidence>
<dbReference type="InterPro" id="IPR032812">
    <property type="entry name" value="SbsA_Ig"/>
</dbReference>